<keyword evidence="1" id="KW-0732">Signal</keyword>
<evidence type="ECO:0000313" key="3">
    <source>
        <dbReference type="Proteomes" id="UP001589647"/>
    </source>
</evidence>
<keyword evidence="3" id="KW-1185">Reference proteome</keyword>
<evidence type="ECO:0008006" key="4">
    <source>
        <dbReference type="Google" id="ProtNLM"/>
    </source>
</evidence>
<comment type="caution">
    <text evidence="2">The sequence shown here is derived from an EMBL/GenBank/DDBJ whole genome shotgun (WGS) entry which is preliminary data.</text>
</comment>
<gene>
    <name evidence="2" type="ORF">ACFFV7_21045</name>
</gene>
<name>A0ABV5IIF4_9ACTN</name>
<reference evidence="2 3" key="1">
    <citation type="submission" date="2024-09" db="EMBL/GenBank/DDBJ databases">
        <authorList>
            <person name="Sun Q."/>
            <person name="Mori K."/>
        </authorList>
    </citation>
    <scope>NUCLEOTIDE SEQUENCE [LARGE SCALE GENOMIC DNA]</scope>
    <source>
        <strain evidence="2 3">CCM 3426</strain>
    </source>
</reference>
<organism evidence="2 3">
    <name type="scientific">Nonomuraea spiralis</name>
    <dbReference type="NCBI Taxonomy" id="46182"/>
    <lineage>
        <taxon>Bacteria</taxon>
        <taxon>Bacillati</taxon>
        <taxon>Actinomycetota</taxon>
        <taxon>Actinomycetes</taxon>
        <taxon>Streptosporangiales</taxon>
        <taxon>Streptosporangiaceae</taxon>
        <taxon>Nonomuraea</taxon>
    </lineage>
</organism>
<dbReference type="EMBL" id="JBHMEI010000015">
    <property type="protein sequence ID" value="MFB9203690.1"/>
    <property type="molecule type" value="Genomic_DNA"/>
</dbReference>
<evidence type="ECO:0000313" key="2">
    <source>
        <dbReference type="EMBL" id="MFB9203690.1"/>
    </source>
</evidence>
<accession>A0ABV5IIF4</accession>
<dbReference type="Proteomes" id="UP001589647">
    <property type="component" value="Unassembled WGS sequence"/>
</dbReference>
<feature type="chain" id="PRO_5046044080" description="Secreted protein" evidence="1">
    <location>
        <begin position="28"/>
        <end position="68"/>
    </location>
</feature>
<evidence type="ECO:0000256" key="1">
    <source>
        <dbReference type="SAM" id="SignalP"/>
    </source>
</evidence>
<dbReference type="RefSeq" id="WP_189649245.1">
    <property type="nucleotide sequence ID" value="NZ_BMRC01000009.1"/>
</dbReference>
<proteinExistence type="predicted"/>
<protein>
    <recommendedName>
        <fullName evidence="4">Secreted protein</fullName>
    </recommendedName>
</protein>
<feature type="signal peptide" evidence="1">
    <location>
        <begin position="1"/>
        <end position="27"/>
    </location>
</feature>
<sequence length="68" mass="6658">MKLMGRIACALAGGALLTTVLTTPASADSIAAGGPVGALVQPVLDMLNLVNDTTTLGALLPSGIIAVR</sequence>